<name>A0ABP9UZH3_9BACT</name>
<dbReference type="InterPro" id="IPR036526">
    <property type="entry name" value="C-N_Hydrolase_sf"/>
</dbReference>
<dbReference type="EMBL" id="BAABRL010000001">
    <property type="protein sequence ID" value="GAA5494241.1"/>
    <property type="molecule type" value="Genomic_DNA"/>
</dbReference>
<dbReference type="SUPFAM" id="SSF56317">
    <property type="entry name" value="Carbon-nitrogen hydrolase"/>
    <property type="match status" value="1"/>
</dbReference>
<proteinExistence type="predicted"/>
<evidence type="ECO:0000313" key="2">
    <source>
        <dbReference type="Proteomes" id="UP001424741"/>
    </source>
</evidence>
<dbReference type="Gene3D" id="3.40.50.620">
    <property type="entry name" value="HUPs"/>
    <property type="match status" value="1"/>
</dbReference>
<organism evidence="1 2">
    <name type="scientific">Rubritalea halochordaticola</name>
    <dbReference type="NCBI Taxonomy" id="714537"/>
    <lineage>
        <taxon>Bacteria</taxon>
        <taxon>Pseudomonadati</taxon>
        <taxon>Verrucomicrobiota</taxon>
        <taxon>Verrucomicrobiia</taxon>
        <taxon>Verrucomicrobiales</taxon>
        <taxon>Rubritaleaceae</taxon>
        <taxon>Rubritalea</taxon>
    </lineage>
</organism>
<dbReference type="Gene3D" id="3.60.110.10">
    <property type="entry name" value="Carbon-nitrogen hydrolase"/>
    <property type="match status" value="2"/>
</dbReference>
<reference evidence="1 2" key="1">
    <citation type="submission" date="2024-02" db="EMBL/GenBank/DDBJ databases">
        <title>Rubritalea halochordaticola NBRC 107102.</title>
        <authorList>
            <person name="Ichikawa N."/>
            <person name="Katano-Makiyama Y."/>
            <person name="Hidaka K."/>
        </authorList>
    </citation>
    <scope>NUCLEOTIDE SEQUENCE [LARGE SCALE GENOMIC DNA]</scope>
    <source>
        <strain evidence="1 2">NBRC 107102</strain>
    </source>
</reference>
<protein>
    <submittedName>
        <fullName evidence="1">Glutamine-dependent NAD(+) synthetase</fullName>
    </submittedName>
</protein>
<sequence>MRIGLAQINSMVGDFPANAKRIMQAYRSCLDQDAELVVTPAYALCGYPLLGLVHRERFVEQCLQALDYLGDEVKDVPLLVGHILIENDEPQKAATLLQLGKDPVCISFPYAAANQTNKQIELKGCRLDLRLSDSGCLDEASDLFIHMDAETFTHPERATDRSLGLPGVYCNAVGGNDGWVFHGQSTAYGLSGVVLRSLVAFGEECLVVDVGGDVVSQVTSEEMHSTELLYRALCCGVEDFVRKGGYNGVCIAWDGTLAAHLLTRIAIDSMGEEQIAVIDFTEDPGSNHDLGDVEILDTSLSAFSKPLTDEFPVAAGVEHRLRKVALDHAAESRGYLYLSAGTSTSFLMGDSEYIDYDFGGLAVFADLPTTSLQKLGRYLKLSEDVIASAGEVDAVAVQEEVLEAIANGSGALQIIESSNLPEHFVRSLIRKYNLNHGRSRYRPVKIHLTKTDRDVNGDIPVIQTFVD</sequence>
<dbReference type="RefSeq" id="WP_346187244.1">
    <property type="nucleotide sequence ID" value="NZ_BAABRL010000001.1"/>
</dbReference>
<evidence type="ECO:0000313" key="1">
    <source>
        <dbReference type="EMBL" id="GAA5494241.1"/>
    </source>
</evidence>
<comment type="caution">
    <text evidence="1">The sequence shown here is derived from an EMBL/GenBank/DDBJ whole genome shotgun (WGS) entry which is preliminary data.</text>
</comment>
<accession>A0ABP9UZH3</accession>
<dbReference type="InterPro" id="IPR014729">
    <property type="entry name" value="Rossmann-like_a/b/a_fold"/>
</dbReference>
<gene>
    <name evidence="1" type="primary">nadE_2</name>
    <name evidence="1" type="ORF">Rhal01_00400</name>
</gene>
<dbReference type="Proteomes" id="UP001424741">
    <property type="component" value="Unassembled WGS sequence"/>
</dbReference>
<keyword evidence="2" id="KW-1185">Reference proteome</keyword>